<evidence type="ECO:0000259" key="1">
    <source>
        <dbReference type="Pfam" id="PF03797"/>
    </source>
</evidence>
<dbReference type="Gene3D" id="2.40.128.130">
    <property type="entry name" value="Autotransporter beta-domain"/>
    <property type="match status" value="1"/>
</dbReference>
<reference evidence="2 3" key="1">
    <citation type="submission" date="2005-11" db="EMBL/GenBank/DDBJ databases">
        <title>The complete genome sequence of Lawsonia intracellularis: the causative agent of proliferative enteropathy.</title>
        <authorList>
            <person name="Kaur K."/>
            <person name="Zhang Q."/>
            <person name="Beckler D."/>
            <person name="Munir S."/>
            <person name="Li L."/>
            <person name="Kinsley K."/>
            <person name="Herron L."/>
            <person name="Peterson A."/>
            <person name="May B."/>
            <person name="Singh S."/>
            <person name="Gebhart C."/>
            <person name="Kapur V."/>
        </authorList>
    </citation>
    <scope>NUCLEOTIDE SEQUENCE [LARGE SCALE GENOMIC DNA]</scope>
    <source>
        <strain evidence="2 3">PHE/MN1-00</strain>
        <plasmid evidence="3">pLaw3</plasmid>
    </source>
</reference>
<proteinExistence type="predicted"/>
<dbReference type="KEGG" id="lip:LIC044"/>
<keyword evidence="2" id="KW-0614">Plasmid</keyword>
<geneLocation type="plasmid" evidence="3">
    <name>pLaw3</name>
</geneLocation>
<dbReference type="EMBL" id="AM180255">
    <property type="protein sequence ID" value="CAJ53996.1"/>
    <property type="molecule type" value="Genomic_DNA"/>
</dbReference>
<evidence type="ECO:0000313" key="2">
    <source>
        <dbReference type="EMBL" id="CAJ53996.1"/>
    </source>
</evidence>
<dbReference type="InterPro" id="IPR005546">
    <property type="entry name" value="Autotransporte_beta"/>
</dbReference>
<gene>
    <name evidence="2" type="ordered locus">LIC044</name>
</gene>
<protein>
    <submittedName>
        <fullName evidence="2">NA</fullName>
    </submittedName>
</protein>
<dbReference type="Pfam" id="PF03797">
    <property type="entry name" value="Autotransporter"/>
    <property type="match status" value="1"/>
</dbReference>
<feature type="domain" description="Autotransporter" evidence="1">
    <location>
        <begin position="122"/>
        <end position="287"/>
    </location>
</feature>
<dbReference type="HOGENOM" id="CLU_859952_0_0_7"/>
<accession>Q1MNT7</accession>
<keyword evidence="3" id="KW-1185">Reference proteome</keyword>
<dbReference type="AlphaFoldDB" id="Q1MNT7"/>
<dbReference type="SUPFAM" id="SSF103515">
    <property type="entry name" value="Autotransporter"/>
    <property type="match status" value="1"/>
</dbReference>
<name>Q1MNT7_LAWIP</name>
<dbReference type="Proteomes" id="UP000002430">
    <property type="component" value="Plasmid 3"/>
</dbReference>
<sequence length="323" mass="36372">MLSLKTMAISLKQNYAERELNTIVTSPKLRFCKTAIEQPVSSSQPSLDVFIPFQGFSSTDKYSSNGEDKLCSAQIGFVMCPTEKFTMGVGYDYVHEIPRKYKEDSTLVTKTRSTIHIFSSIFSWNTNGVGFTGHITGCCGWGDINNTRYFIHGRGKASSKGMPRINLSGGLLQIGYNFPISNVMTITPYIEGMLTTVAWNAYHESIGPVRCKVSDYRETSCEKSVGLRHSYTPSSKTQLQLWIAGVLGQYNIGKLHSDTLFSDYSYHTTVPLKRKNYEHAELGINYEVYVSDLCTIGLYSIIIFSHIQKPTDKTMRVSLQYMY</sequence>
<evidence type="ECO:0000313" key="3">
    <source>
        <dbReference type="Proteomes" id="UP000002430"/>
    </source>
</evidence>
<organism evidence="2 3">
    <name type="scientific">Lawsonia intracellularis (strain PHE/MN1-00)</name>
    <dbReference type="NCBI Taxonomy" id="363253"/>
    <lineage>
        <taxon>Bacteria</taxon>
        <taxon>Pseudomonadati</taxon>
        <taxon>Thermodesulfobacteriota</taxon>
        <taxon>Desulfovibrionia</taxon>
        <taxon>Desulfovibrionales</taxon>
        <taxon>Desulfovibrionaceae</taxon>
        <taxon>Lawsonia</taxon>
    </lineage>
</organism>
<dbReference type="InterPro" id="IPR036709">
    <property type="entry name" value="Autotransporte_beta_dom_sf"/>
</dbReference>